<sequence length="264" mass="29396">MYVCQAQLTERGPSRASLVRVIPLSLAPAADRVRRVCTEYCRAFVTALYRRRAVAFGHSAAPTDRRWRGSEAGPGEPSPERTNASGVRSRAAAKYLHTPEPCSHSEGDDHGAWDPCTLSPCMRHPDAEKQGSRQAQHIARSAPSISRYRIVASSKYLTRGRRSAVMCQQPAGPPRFPRPVSPTRPGLVSSLFMSWSLPYPTGLFLSFFLARNKVCATRWSNRLANKPRHLAVTGRYPVVNNRRFRYPQAPSFCSNTPAMTKSQK</sequence>
<keyword evidence="3" id="KW-1185">Reference proteome</keyword>
<dbReference type="AlphaFoldDB" id="A0AAN6ZCP7"/>
<evidence type="ECO:0000256" key="1">
    <source>
        <dbReference type="SAM" id="MobiDB-lite"/>
    </source>
</evidence>
<gene>
    <name evidence="2" type="ORF">BT67DRAFT_55601</name>
</gene>
<protein>
    <submittedName>
        <fullName evidence="2">Uncharacterized protein</fullName>
    </submittedName>
</protein>
<dbReference type="Proteomes" id="UP001304895">
    <property type="component" value="Unassembled WGS sequence"/>
</dbReference>
<comment type="caution">
    <text evidence="2">The sequence shown here is derived from an EMBL/GenBank/DDBJ whole genome shotgun (WGS) entry which is preliminary data.</text>
</comment>
<reference evidence="2" key="1">
    <citation type="journal article" date="2023" name="Mol. Phylogenet. Evol.">
        <title>Genome-scale phylogeny and comparative genomics of the fungal order Sordariales.</title>
        <authorList>
            <person name="Hensen N."/>
            <person name="Bonometti L."/>
            <person name="Westerberg I."/>
            <person name="Brannstrom I.O."/>
            <person name="Guillou S."/>
            <person name="Cros-Aarteil S."/>
            <person name="Calhoun S."/>
            <person name="Haridas S."/>
            <person name="Kuo A."/>
            <person name="Mondo S."/>
            <person name="Pangilinan J."/>
            <person name="Riley R."/>
            <person name="LaButti K."/>
            <person name="Andreopoulos B."/>
            <person name="Lipzen A."/>
            <person name="Chen C."/>
            <person name="Yan M."/>
            <person name="Daum C."/>
            <person name="Ng V."/>
            <person name="Clum A."/>
            <person name="Steindorff A."/>
            <person name="Ohm R.A."/>
            <person name="Martin F."/>
            <person name="Silar P."/>
            <person name="Natvig D.O."/>
            <person name="Lalanne C."/>
            <person name="Gautier V."/>
            <person name="Ament-Velasquez S.L."/>
            <person name="Kruys A."/>
            <person name="Hutchinson M.I."/>
            <person name="Powell A.J."/>
            <person name="Barry K."/>
            <person name="Miller A.N."/>
            <person name="Grigoriev I.V."/>
            <person name="Debuchy R."/>
            <person name="Gladieux P."/>
            <person name="Hiltunen Thoren M."/>
            <person name="Johannesson H."/>
        </authorList>
    </citation>
    <scope>NUCLEOTIDE SEQUENCE</scope>
    <source>
        <strain evidence="2">CBS 123565</strain>
    </source>
</reference>
<evidence type="ECO:0000313" key="3">
    <source>
        <dbReference type="Proteomes" id="UP001304895"/>
    </source>
</evidence>
<dbReference type="EMBL" id="MU853413">
    <property type="protein sequence ID" value="KAK4133086.1"/>
    <property type="molecule type" value="Genomic_DNA"/>
</dbReference>
<feature type="region of interest" description="Disordered" evidence="1">
    <location>
        <begin position="60"/>
        <end position="92"/>
    </location>
</feature>
<accession>A0AAN6ZCP7</accession>
<organism evidence="2 3">
    <name type="scientific">Trichocladium antarcticum</name>
    <dbReference type="NCBI Taxonomy" id="1450529"/>
    <lineage>
        <taxon>Eukaryota</taxon>
        <taxon>Fungi</taxon>
        <taxon>Dikarya</taxon>
        <taxon>Ascomycota</taxon>
        <taxon>Pezizomycotina</taxon>
        <taxon>Sordariomycetes</taxon>
        <taxon>Sordariomycetidae</taxon>
        <taxon>Sordariales</taxon>
        <taxon>Chaetomiaceae</taxon>
        <taxon>Trichocladium</taxon>
    </lineage>
</organism>
<proteinExistence type="predicted"/>
<reference evidence="2" key="2">
    <citation type="submission" date="2023-05" db="EMBL/GenBank/DDBJ databases">
        <authorList>
            <consortium name="Lawrence Berkeley National Laboratory"/>
            <person name="Steindorff A."/>
            <person name="Hensen N."/>
            <person name="Bonometti L."/>
            <person name="Westerberg I."/>
            <person name="Brannstrom I.O."/>
            <person name="Guillou S."/>
            <person name="Cros-Aarteil S."/>
            <person name="Calhoun S."/>
            <person name="Haridas S."/>
            <person name="Kuo A."/>
            <person name="Mondo S."/>
            <person name="Pangilinan J."/>
            <person name="Riley R."/>
            <person name="Labutti K."/>
            <person name="Andreopoulos B."/>
            <person name="Lipzen A."/>
            <person name="Chen C."/>
            <person name="Yanf M."/>
            <person name="Daum C."/>
            <person name="Ng V."/>
            <person name="Clum A."/>
            <person name="Ohm R."/>
            <person name="Martin F."/>
            <person name="Silar P."/>
            <person name="Natvig D."/>
            <person name="Lalanne C."/>
            <person name="Gautier V."/>
            <person name="Ament-Velasquez S.L."/>
            <person name="Kruys A."/>
            <person name="Hutchinson M.I."/>
            <person name="Powell A.J."/>
            <person name="Barry K."/>
            <person name="Miller A.N."/>
            <person name="Grigoriev I.V."/>
            <person name="Debuchy R."/>
            <person name="Gladieux P."/>
            <person name="Thoren M.H."/>
            <person name="Johannesson H."/>
        </authorList>
    </citation>
    <scope>NUCLEOTIDE SEQUENCE</scope>
    <source>
        <strain evidence="2">CBS 123565</strain>
    </source>
</reference>
<name>A0AAN6ZCP7_9PEZI</name>
<evidence type="ECO:0000313" key="2">
    <source>
        <dbReference type="EMBL" id="KAK4133086.1"/>
    </source>
</evidence>